<dbReference type="InterPro" id="IPR028087">
    <property type="entry name" value="Tad_N"/>
</dbReference>
<dbReference type="RefSeq" id="WP_246336584.1">
    <property type="nucleotide sequence ID" value="NZ_JACHVQ010000002.1"/>
</dbReference>
<keyword evidence="1" id="KW-1133">Transmembrane helix</keyword>
<gene>
    <name evidence="3" type="ORF">FHU39_003056</name>
</gene>
<evidence type="ECO:0000259" key="2">
    <source>
        <dbReference type="Pfam" id="PF13400"/>
    </source>
</evidence>
<dbReference type="Pfam" id="PF13400">
    <property type="entry name" value="Tad"/>
    <property type="match status" value="1"/>
</dbReference>
<name>A0A839N5L1_9MICO</name>
<dbReference type="AlphaFoldDB" id="A0A839N5L1"/>
<dbReference type="EMBL" id="JACHVQ010000002">
    <property type="protein sequence ID" value="MBB2893038.1"/>
    <property type="molecule type" value="Genomic_DNA"/>
</dbReference>
<sequence>MSAGERERGSGTVLVVSAIGVLALLLGAAMALVSAVSASHRARAAADLAALAAADALVHGRAADPCAVAGTVAARNGSTVLACVVGGAAVTVTVATAPGWPGLGPARAGARAGPSP</sequence>
<keyword evidence="1" id="KW-0812">Transmembrane</keyword>
<keyword evidence="4" id="KW-1185">Reference proteome</keyword>
<feature type="domain" description="Putative Flp pilus-assembly TadG-like N-terminal" evidence="2">
    <location>
        <begin position="9"/>
        <end position="56"/>
    </location>
</feature>
<organism evidence="3 4">
    <name type="scientific">Flexivirga oryzae</name>
    <dbReference type="NCBI Taxonomy" id="1794944"/>
    <lineage>
        <taxon>Bacteria</taxon>
        <taxon>Bacillati</taxon>
        <taxon>Actinomycetota</taxon>
        <taxon>Actinomycetes</taxon>
        <taxon>Micrococcales</taxon>
        <taxon>Dermacoccaceae</taxon>
        <taxon>Flexivirga</taxon>
    </lineage>
</organism>
<dbReference type="InterPro" id="IPR021202">
    <property type="entry name" value="Rv3654c-like"/>
</dbReference>
<dbReference type="Proteomes" id="UP000559182">
    <property type="component" value="Unassembled WGS sequence"/>
</dbReference>
<keyword evidence="1" id="KW-0472">Membrane</keyword>
<dbReference type="NCBIfam" id="TIGR03816">
    <property type="entry name" value="tadE_like_DECH"/>
    <property type="match status" value="1"/>
</dbReference>
<protein>
    <submittedName>
        <fullName evidence="3">Secretion/DNA translocation related TadE-like protein</fullName>
    </submittedName>
</protein>
<feature type="transmembrane region" description="Helical" evidence="1">
    <location>
        <begin position="12"/>
        <end position="33"/>
    </location>
</feature>
<evidence type="ECO:0000313" key="4">
    <source>
        <dbReference type="Proteomes" id="UP000559182"/>
    </source>
</evidence>
<proteinExistence type="predicted"/>
<evidence type="ECO:0000313" key="3">
    <source>
        <dbReference type="EMBL" id="MBB2893038.1"/>
    </source>
</evidence>
<reference evidence="3 4" key="1">
    <citation type="submission" date="2020-08" db="EMBL/GenBank/DDBJ databases">
        <title>Sequencing the genomes of 1000 actinobacteria strains.</title>
        <authorList>
            <person name="Klenk H.-P."/>
        </authorList>
    </citation>
    <scope>NUCLEOTIDE SEQUENCE [LARGE SCALE GENOMIC DNA]</scope>
    <source>
        <strain evidence="3 4">DSM 105369</strain>
    </source>
</reference>
<accession>A0A839N5L1</accession>
<evidence type="ECO:0000256" key="1">
    <source>
        <dbReference type="SAM" id="Phobius"/>
    </source>
</evidence>
<comment type="caution">
    <text evidence="3">The sequence shown here is derived from an EMBL/GenBank/DDBJ whole genome shotgun (WGS) entry which is preliminary data.</text>
</comment>